<name>A0A7M5WMQ3_9CNID</name>
<dbReference type="EnsemblMetazoa" id="CLYHEMT011961.1">
    <property type="protein sequence ID" value="CLYHEMP011961.1"/>
    <property type="gene ID" value="CLYHEMG011961"/>
</dbReference>
<evidence type="ECO:0000313" key="3">
    <source>
        <dbReference type="Proteomes" id="UP000594262"/>
    </source>
</evidence>
<dbReference type="AlphaFoldDB" id="A0A7M5WMQ3"/>
<proteinExistence type="predicted"/>
<evidence type="ECO:0000256" key="1">
    <source>
        <dbReference type="SAM" id="MobiDB-lite"/>
    </source>
</evidence>
<organism evidence="2 3">
    <name type="scientific">Clytia hemisphaerica</name>
    <dbReference type="NCBI Taxonomy" id="252671"/>
    <lineage>
        <taxon>Eukaryota</taxon>
        <taxon>Metazoa</taxon>
        <taxon>Cnidaria</taxon>
        <taxon>Hydrozoa</taxon>
        <taxon>Hydroidolina</taxon>
        <taxon>Leptothecata</taxon>
        <taxon>Obeliida</taxon>
        <taxon>Clytiidae</taxon>
        <taxon>Clytia</taxon>
    </lineage>
</organism>
<feature type="compositionally biased region" description="Polar residues" evidence="1">
    <location>
        <begin position="53"/>
        <end position="80"/>
    </location>
</feature>
<keyword evidence="3" id="KW-1185">Reference proteome</keyword>
<evidence type="ECO:0000313" key="2">
    <source>
        <dbReference type="EnsemblMetazoa" id="CLYHEMP011961.1"/>
    </source>
</evidence>
<accession>A0A7M5WMQ3</accession>
<protein>
    <submittedName>
        <fullName evidence="2">Uncharacterized protein</fullName>
    </submittedName>
</protein>
<feature type="region of interest" description="Disordered" evidence="1">
    <location>
        <begin position="53"/>
        <end position="99"/>
    </location>
</feature>
<sequence length="126" mass="14801">MLTTDIESAVNCAVYDIEKKEMKKEQQSSKNSPFPVRMLRRFQHKKEYNSFQSTEACSSNELTTRLNEGRSSPLVNSEQSNRQKERRTGVSERNETERKLVKQTLKNHIKAEYAKQYNFDLSDMMN</sequence>
<feature type="compositionally biased region" description="Basic and acidic residues" evidence="1">
    <location>
        <begin position="81"/>
        <end position="99"/>
    </location>
</feature>
<dbReference type="Proteomes" id="UP000594262">
    <property type="component" value="Unplaced"/>
</dbReference>
<reference evidence="2" key="1">
    <citation type="submission" date="2021-01" db="UniProtKB">
        <authorList>
            <consortium name="EnsemblMetazoa"/>
        </authorList>
    </citation>
    <scope>IDENTIFICATION</scope>
</reference>